<evidence type="ECO:0000313" key="13">
    <source>
        <dbReference type="Proteomes" id="UP000621560"/>
    </source>
</evidence>
<dbReference type="CDD" id="cd02165">
    <property type="entry name" value="NMNAT"/>
    <property type="match status" value="1"/>
</dbReference>
<dbReference type="InterPro" id="IPR004821">
    <property type="entry name" value="Cyt_trans-like"/>
</dbReference>
<comment type="catalytic activity">
    <reaction evidence="9 10">
        <text>nicotinate beta-D-ribonucleotide + ATP + H(+) = deamido-NAD(+) + diphosphate</text>
        <dbReference type="Rhea" id="RHEA:22860"/>
        <dbReference type="ChEBI" id="CHEBI:15378"/>
        <dbReference type="ChEBI" id="CHEBI:30616"/>
        <dbReference type="ChEBI" id="CHEBI:33019"/>
        <dbReference type="ChEBI" id="CHEBI:57502"/>
        <dbReference type="ChEBI" id="CHEBI:58437"/>
        <dbReference type="EC" id="2.7.7.18"/>
    </reaction>
</comment>
<keyword evidence="8 10" id="KW-0520">NAD</keyword>
<comment type="caution">
    <text evidence="12">The sequence shown here is derived from an EMBL/GenBank/DDBJ whole genome shotgun (WGS) entry which is preliminary data.</text>
</comment>
<comment type="similarity">
    <text evidence="10">Belongs to the NadD family.</text>
</comment>
<evidence type="ECO:0000256" key="10">
    <source>
        <dbReference type="HAMAP-Rule" id="MF_00244"/>
    </source>
</evidence>
<dbReference type="Gene3D" id="3.40.50.620">
    <property type="entry name" value="HUPs"/>
    <property type="match status" value="1"/>
</dbReference>
<name>A0A927BS92_9BACL</name>
<feature type="domain" description="Cytidyltransferase-like" evidence="11">
    <location>
        <begin position="6"/>
        <end position="169"/>
    </location>
</feature>
<keyword evidence="13" id="KW-1185">Reference proteome</keyword>
<dbReference type="EC" id="2.7.7.18" evidence="10"/>
<reference evidence="12" key="1">
    <citation type="submission" date="2020-09" db="EMBL/GenBank/DDBJ databases">
        <title>A novel bacterium of genus Paenibacillus, isolated from South China Sea.</title>
        <authorList>
            <person name="Huang H."/>
            <person name="Mo K."/>
            <person name="Hu Y."/>
        </authorList>
    </citation>
    <scope>NUCLEOTIDE SEQUENCE</scope>
    <source>
        <strain evidence="12">IB182496</strain>
    </source>
</reference>
<dbReference type="HAMAP" id="MF_00244">
    <property type="entry name" value="NaMN_adenylyltr"/>
    <property type="match status" value="1"/>
</dbReference>
<dbReference type="NCBIfam" id="NF000840">
    <property type="entry name" value="PRK00071.1-3"/>
    <property type="match status" value="1"/>
</dbReference>
<comment type="function">
    <text evidence="1 10">Catalyzes the reversible adenylation of nicotinate mononucleotide (NaMN) to nicotinic acid adenine dinucleotide (NaAD).</text>
</comment>
<keyword evidence="3 10" id="KW-0662">Pyridine nucleotide biosynthesis</keyword>
<dbReference type="PANTHER" id="PTHR39321">
    <property type="entry name" value="NICOTINATE-NUCLEOTIDE ADENYLYLTRANSFERASE-RELATED"/>
    <property type="match status" value="1"/>
</dbReference>
<dbReference type="RefSeq" id="WP_190915224.1">
    <property type="nucleotide sequence ID" value="NZ_JACXIZ010000011.1"/>
</dbReference>
<evidence type="ECO:0000256" key="2">
    <source>
        <dbReference type="ARBA" id="ARBA00005019"/>
    </source>
</evidence>
<dbReference type="InterPro" id="IPR014729">
    <property type="entry name" value="Rossmann-like_a/b/a_fold"/>
</dbReference>
<evidence type="ECO:0000256" key="5">
    <source>
        <dbReference type="ARBA" id="ARBA00022695"/>
    </source>
</evidence>
<evidence type="ECO:0000256" key="4">
    <source>
        <dbReference type="ARBA" id="ARBA00022679"/>
    </source>
</evidence>
<evidence type="ECO:0000256" key="7">
    <source>
        <dbReference type="ARBA" id="ARBA00022840"/>
    </source>
</evidence>
<accession>A0A927BS92</accession>
<dbReference type="PANTHER" id="PTHR39321:SF3">
    <property type="entry name" value="PHOSPHOPANTETHEINE ADENYLYLTRANSFERASE"/>
    <property type="match status" value="1"/>
</dbReference>
<comment type="pathway">
    <text evidence="2 10">Cofactor biosynthesis; NAD(+) biosynthesis; deamido-NAD(+) from nicotinate D-ribonucleotide: step 1/1.</text>
</comment>
<protein>
    <recommendedName>
        <fullName evidence="10">Probable nicotinate-nucleotide adenylyltransferase</fullName>
        <ecNumber evidence="10">2.7.7.18</ecNumber>
    </recommendedName>
    <alternativeName>
        <fullName evidence="10">Deamido-NAD(+) diphosphorylase</fullName>
    </alternativeName>
    <alternativeName>
        <fullName evidence="10">Deamido-NAD(+) pyrophosphorylase</fullName>
    </alternativeName>
    <alternativeName>
        <fullName evidence="10">Nicotinate mononucleotide adenylyltransferase</fullName>
        <shortName evidence="10">NaMN adenylyltransferase</shortName>
    </alternativeName>
</protein>
<dbReference type="SUPFAM" id="SSF52374">
    <property type="entry name" value="Nucleotidylyl transferase"/>
    <property type="match status" value="1"/>
</dbReference>
<keyword evidence="5 10" id="KW-0548">Nucleotidyltransferase</keyword>
<evidence type="ECO:0000256" key="9">
    <source>
        <dbReference type="ARBA" id="ARBA00048721"/>
    </source>
</evidence>
<dbReference type="GO" id="GO:0005524">
    <property type="term" value="F:ATP binding"/>
    <property type="evidence" value="ECO:0007669"/>
    <property type="project" value="UniProtKB-KW"/>
</dbReference>
<keyword evidence="6 10" id="KW-0547">Nucleotide-binding</keyword>
<evidence type="ECO:0000256" key="8">
    <source>
        <dbReference type="ARBA" id="ARBA00023027"/>
    </source>
</evidence>
<proteinExistence type="inferred from homology"/>
<sequence length="196" mass="22232">MLQVGLMGGTFDPIHYGHLLAAESAREQLGLDEVWFVPSHHPPLKPHAPQASGEQRLEMVFRAIDFQPHFRAMPIELEREGTSFTIDTVAALREQYPEREFAVIIGADRVNDLAQWHRIEELARGVSFIALRRPGVELDCASLPAYLRERLRICDMPQMGVSSTEIRERCAAGRSIRFLVPDKVRQFILRNGLYGA</sequence>
<dbReference type="GO" id="GO:0009435">
    <property type="term" value="P:NAD+ biosynthetic process"/>
    <property type="evidence" value="ECO:0007669"/>
    <property type="project" value="UniProtKB-UniRule"/>
</dbReference>
<keyword evidence="7 10" id="KW-0067">ATP-binding</keyword>
<dbReference type="InterPro" id="IPR005248">
    <property type="entry name" value="NadD/NMNAT"/>
</dbReference>
<dbReference type="NCBIfam" id="TIGR00125">
    <property type="entry name" value="cyt_tran_rel"/>
    <property type="match status" value="1"/>
</dbReference>
<evidence type="ECO:0000256" key="1">
    <source>
        <dbReference type="ARBA" id="ARBA00002324"/>
    </source>
</evidence>
<dbReference type="Pfam" id="PF01467">
    <property type="entry name" value="CTP_transf_like"/>
    <property type="match status" value="1"/>
</dbReference>
<gene>
    <name evidence="10" type="primary">nadD</name>
    <name evidence="12" type="ORF">IDH44_04765</name>
</gene>
<evidence type="ECO:0000256" key="6">
    <source>
        <dbReference type="ARBA" id="ARBA00022741"/>
    </source>
</evidence>
<evidence type="ECO:0000256" key="3">
    <source>
        <dbReference type="ARBA" id="ARBA00022642"/>
    </source>
</evidence>
<dbReference type="EMBL" id="JACXIZ010000011">
    <property type="protein sequence ID" value="MBD2844493.1"/>
    <property type="molecule type" value="Genomic_DNA"/>
</dbReference>
<dbReference type="NCBIfam" id="TIGR00482">
    <property type="entry name" value="nicotinate (nicotinamide) nucleotide adenylyltransferase"/>
    <property type="match status" value="1"/>
</dbReference>
<dbReference type="AlphaFoldDB" id="A0A927BS92"/>
<dbReference type="GO" id="GO:0004515">
    <property type="term" value="F:nicotinate-nucleotide adenylyltransferase activity"/>
    <property type="evidence" value="ECO:0007669"/>
    <property type="project" value="UniProtKB-UniRule"/>
</dbReference>
<keyword evidence="4 10" id="KW-0808">Transferase</keyword>
<dbReference type="Proteomes" id="UP000621560">
    <property type="component" value="Unassembled WGS sequence"/>
</dbReference>
<organism evidence="12 13">
    <name type="scientific">Paenibacillus sabuli</name>
    <dbReference type="NCBI Taxonomy" id="2772509"/>
    <lineage>
        <taxon>Bacteria</taxon>
        <taxon>Bacillati</taxon>
        <taxon>Bacillota</taxon>
        <taxon>Bacilli</taxon>
        <taxon>Bacillales</taxon>
        <taxon>Paenibacillaceae</taxon>
        <taxon>Paenibacillus</taxon>
    </lineage>
</organism>
<evidence type="ECO:0000259" key="11">
    <source>
        <dbReference type="Pfam" id="PF01467"/>
    </source>
</evidence>
<evidence type="ECO:0000313" key="12">
    <source>
        <dbReference type="EMBL" id="MBD2844493.1"/>
    </source>
</evidence>